<keyword evidence="11" id="KW-0539">Nucleus</keyword>
<keyword evidence="6" id="KW-0863">Zinc-finger</keyword>
<evidence type="ECO:0000256" key="11">
    <source>
        <dbReference type="ARBA" id="ARBA00023242"/>
    </source>
</evidence>
<evidence type="ECO:0000256" key="3">
    <source>
        <dbReference type="ARBA" id="ARBA00006991"/>
    </source>
</evidence>
<evidence type="ECO:0000256" key="9">
    <source>
        <dbReference type="ARBA" id="ARBA00023125"/>
    </source>
</evidence>
<dbReference type="Gene3D" id="3.40.1800.20">
    <property type="match status" value="1"/>
</dbReference>
<keyword evidence="9" id="KW-0238">DNA-binding</keyword>
<keyword evidence="7" id="KW-0862">Zinc</keyword>
<keyword evidence="5" id="KW-0677">Repeat</keyword>
<sequence length="654" mass="75585">MHRKHCAVGILKMEICRLCLQWEMGTLIPIFSQTNDVDIATTITSCCSIELSENDGLPNKICESCIQDVQTVRAFIEKVRNSDAKLRSDKILKDDKLSFEMIVIKPELDDAHQRTISDDNEFDQNSFEPKDETDSDDDKLSIIKARVKLAQNTEVSSSTGTKRTRKKVKKDDIDTTSKKKIIKKRKVKIESGDESEVADSNDNLDELEIEMFDIIVLPEANFVCCCCRQNFNSSEDLETHVEVHKKFLVKRTDTIHCEICKRRFIKHKALDNHRKIWKHVTKLFECRKCKSRFISAVSRRKHAYKHPKTIEDKMKQEYGEIVCCVQRCSKSFPSEDLLIKHSLETHKLDQQQYKPEDDDQKQAECPVCFKRFASERLLRIHRKRNSKPLSHQCATCGLKFRSKDVLQFHETNHADQKPFQCDVCNKYFSSRSALKVHQRHHSNEKPFVCGTCGVGFYQKVQLTSHEYDHGVVPLPFKCEVCSKSFKFKKGLVTHMRSHTGERPYPCRHCSMSFASVPIRRMHEMTHSEIKPFKCTYCDRTFTLKRLQLEHECKHTGIKPFNCNFCDKSFIRKQFQVDHESTHTGVKPYRCDKCNCSYSHKSNLNRHMETHQQALEQADMPPAVPPMVTSGHVVDANSAHIPPMGSNSTGADYGP</sequence>
<dbReference type="SUPFAM" id="SSF57716">
    <property type="entry name" value="Glucocorticoid receptor-like (DNA-binding domain)"/>
    <property type="match status" value="1"/>
</dbReference>
<evidence type="ECO:0000256" key="1">
    <source>
        <dbReference type="ARBA" id="ARBA00003767"/>
    </source>
</evidence>
<evidence type="ECO:0000256" key="7">
    <source>
        <dbReference type="ARBA" id="ARBA00022833"/>
    </source>
</evidence>
<name>A0A6I8TL06_AEDAE</name>
<dbReference type="PANTHER" id="PTHR24377">
    <property type="entry name" value="IP01015P-RELATED"/>
    <property type="match status" value="1"/>
</dbReference>
<evidence type="ECO:0000313" key="14">
    <source>
        <dbReference type="Proteomes" id="UP000008820"/>
    </source>
</evidence>
<proteinExistence type="inferred from homology"/>
<evidence type="ECO:0000256" key="10">
    <source>
        <dbReference type="ARBA" id="ARBA00023163"/>
    </source>
</evidence>
<evidence type="ECO:0000256" key="12">
    <source>
        <dbReference type="SAM" id="MobiDB-lite"/>
    </source>
</evidence>
<dbReference type="AlphaFoldDB" id="A0A6I8TL06"/>
<dbReference type="Gene3D" id="3.30.160.60">
    <property type="entry name" value="Classic Zinc Finger"/>
    <property type="match status" value="9"/>
</dbReference>
<dbReference type="PROSITE" id="PS00028">
    <property type="entry name" value="ZINC_FINGER_C2H2_1"/>
    <property type="match status" value="11"/>
</dbReference>
<dbReference type="InterPro" id="IPR036236">
    <property type="entry name" value="Znf_C2H2_sf"/>
</dbReference>
<gene>
    <name evidence="13" type="primary">5573445</name>
</gene>
<feature type="compositionally biased region" description="Polar residues" evidence="12">
    <location>
        <begin position="644"/>
        <end position="654"/>
    </location>
</feature>
<dbReference type="PROSITE" id="PS50157">
    <property type="entry name" value="ZINC_FINGER_C2H2_2"/>
    <property type="match status" value="10"/>
</dbReference>
<dbReference type="Proteomes" id="UP000008820">
    <property type="component" value="Chromosome 2"/>
</dbReference>
<dbReference type="FunFam" id="3.30.160.60:FF:000264">
    <property type="entry name" value="Zinc finger protein 236"/>
    <property type="match status" value="1"/>
</dbReference>
<dbReference type="FunFam" id="3.30.160.60:FF:002110">
    <property type="entry name" value="Zinc finger protein 1053"/>
    <property type="match status" value="1"/>
</dbReference>
<evidence type="ECO:0008006" key="15">
    <source>
        <dbReference type="Google" id="ProtNLM"/>
    </source>
</evidence>
<keyword evidence="14" id="KW-1185">Reference proteome</keyword>
<accession>A0A6I8TL06</accession>
<evidence type="ECO:0000256" key="6">
    <source>
        <dbReference type="ARBA" id="ARBA00022771"/>
    </source>
</evidence>
<dbReference type="Pfam" id="PF00096">
    <property type="entry name" value="zf-C2H2"/>
    <property type="match status" value="3"/>
</dbReference>
<dbReference type="InterPro" id="IPR013087">
    <property type="entry name" value="Znf_C2H2_type"/>
</dbReference>
<comment type="subcellular location">
    <subcellularLocation>
        <location evidence="2">Nucleus</location>
    </subcellularLocation>
</comment>
<reference evidence="13" key="2">
    <citation type="submission" date="2020-05" db="UniProtKB">
        <authorList>
            <consortium name="EnsemblMetazoa"/>
        </authorList>
    </citation>
    <scope>IDENTIFICATION</scope>
    <source>
        <strain evidence="13">LVP_AGWG</strain>
    </source>
</reference>
<keyword evidence="8" id="KW-0805">Transcription regulation</keyword>
<dbReference type="SUPFAM" id="SSF57667">
    <property type="entry name" value="beta-beta-alpha zinc fingers"/>
    <property type="match status" value="5"/>
</dbReference>
<evidence type="ECO:0000256" key="8">
    <source>
        <dbReference type="ARBA" id="ARBA00023015"/>
    </source>
</evidence>
<keyword evidence="4" id="KW-0479">Metal-binding</keyword>
<comment type="similarity">
    <text evidence="3">Belongs to the krueppel C2H2-type zinc-finger protein family.</text>
</comment>
<organism evidence="13 14">
    <name type="scientific">Aedes aegypti</name>
    <name type="common">Yellowfever mosquito</name>
    <name type="synonym">Culex aegypti</name>
    <dbReference type="NCBI Taxonomy" id="7159"/>
    <lineage>
        <taxon>Eukaryota</taxon>
        <taxon>Metazoa</taxon>
        <taxon>Ecdysozoa</taxon>
        <taxon>Arthropoda</taxon>
        <taxon>Hexapoda</taxon>
        <taxon>Insecta</taxon>
        <taxon>Pterygota</taxon>
        <taxon>Neoptera</taxon>
        <taxon>Endopterygota</taxon>
        <taxon>Diptera</taxon>
        <taxon>Nematocera</taxon>
        <taxon>Culicoidea</taxon>
        <taxon>Culicidae</taxon>
        <taxon>Culicinae</taxon>
        <taxon>Aedini</taxon>
        <taxon>Aedes</taxon>
        <taxon>Stegomyia</taxon>
    </lineage>
</organism>
<evidence type="ECO:0000256" key="4">
    <source>
        <dbReference type="ARBA" id="ARBA00022723"/>
    </source>
</evidence>
<evidence type="ECO:0000256" key="2">
    <source>
        <dbReference type="ARBA" id="ARBA00004123"/>
    </source>
</evidence>
<keyword evidence="10" id="KW-0804">Transcription</keyword>
<dbReference type="InterPro" id="IPR012934">
    <property type="entry name" value="Znf_AD"/>
</dbReference>
<dbReference type="FunFam" id="3.30.160.60:FF:000478">
    <property type="entry name" value="Zinc finger protein 133"/>
    <property type="match status" value="1"/>
</dbReference>
<dbReference type="EnsemblMetazoa" id="AAEL010494-RB">
    <property type="protein sequence ID" value="AAEL010494-PB"/>
    <property type="gene ID" value="AAEL010494"/>
</dbReference>
<dbReference type="GO" id="GO:0005634">
    <property type="term" value="C:nucleus"/>
    <property type="evidence" value="ECO:0007669"/>
    <property type="project" value="UniProtKB-SubCell"/>
</dbReference>
<comment type="function">
    <text evidence="1">May be involved in transcriptional regulation.</text>
</comment>
<feature type="region of interest" description="Disordered" evidence="12">
    <location>
        <begin position="114"/>
        <end position="138"/>
    </location>
</feature>
<dbReference type="GO" id="GO:0003677">
    <property type="term" value="F:DNA binding"/>
    <property type="evidence" value="ECO:0007669"/>
    <property type="project" value="UniProtKB-KW"/>
</dbReference>
<dbReference type="OrthoDB" id="654211at2759"/>
<dbReference type="InterPro" id="IPR050826">
    <property type="entry name" value="Krueppel_C2H2_ZnFinger"/>
</dbReference>
<dbReference type="PROSITE" id="PS51915">
    <property type="entry name" value="ZAD"/>
    <property type="match status" value="1"/>
</dbReference>
<dbReference type="InParanoid" id="A0A6I8TL06"/>
<evidence type="ECO:0000313" key="13">
    <source>
        <dbReference type="EnsemblMetazoa" id="AAEL010494-PB"/>
    </source>
</evidence>
<dbReference type="SMART" id="SM00355">
    <property type="entry name" value="ZnF_C2H2"/>
    <property type="match status" value="13"/>
</dbReference>
<evidence type="ECO:0000256" key="5">
    <source>
        <dbReference type="ARBA" id="ARBA00022737"/>
    </source>
</evidence>
<dbReference type="SMART" id="SM00868">
    <property type="entry name" value="zf-AD"/>
    <property type="match status" value="1"/>
</dbReference>
<protein>
    <recommendedName>
        <fullName evidence="15">Zinc finger protein</fullName>
    </recommendedName>
</protein>
<reference evidence="13 14" key="1">
    <citation type="submission" date="2017-06" db="EMBL/GenBank/DDBJ databases">
        <title>Aedes aegypti genome working group (AGWG) sequencing and assembly.</title>
        <authorList>
            <consortium name="Aedes aegypti Genome Working Group (AGWG)"/>
            <person name="Matthews B.J."/>
        </authorList>
    </citation>
    <scope>NUCLEOTIDE SEQUENCE [LARGE SCALE GENOMIC DNA]</scope>
    <source>
        <strain evidence="13 14">LVP_AGWG</strain>
    </source>
</reference>
<dbReference type="Pfam" id="PF07776">
    <property type="entry name" value="zf-AD"/>
    <property type="match status" value="1"/>
</dbReference>
<dbReference type="GO" id="GO:0008270">
    <property type="term" value="F:zinc ion binding"/>
    <property type="evidence" value="ECO:0007669"/>
    <property type="project" value="UniProtKB-UniRule"/>
</dbReference>
<feature type="region of interest" description="Disordered" evidence="12">
    <location>
        <begin position="635"/>
        <end position="654"/>
    </location>
</feature>